<name>A0A0L6TZP5_9FIRM</name>
<dbReference type="SUPFAM" id="SSF56507">
    <property type="entry name" value="Methionine synthase activation domain-like"/>
    <property type="match status" value="1"/>
</dbReference>
<dbReference type="InterPro" id="IPR037010">
    <property type="entry name" value="VitB12-dep_Met_synth_activ_sf"/>
</dbReference>
<dbReference type="RefSeq" id="WP_050740310.1">
    <property type="nucleotide sequence ID" value="NZ_LGYO01000023.1"/>
</dbReference>
<keyword evidence="2" id="KW-1185">Reference proteome</keyword>
<accession>A0A0L6TZP5</accession>
<dbReference type="STRING" id="52689.AKG39_10275"/>
<reference evidence="2" key="1">
    <citation type="submission" date="2015-07" db="EMBL/GenBank/DDBJ databases">
        <title>Draft genome sequence of Acetobacterium bakii DSM 8293, a potential psychrophilic chemical producer through syngas fermentation.</title>
        <authorList>
            <person name="Song Y."/>
            <person name="Hwang S."/>
            <person name="Cho B.-K."/>
        </authorList>
    </citation>
    <scope>NUCLEOTIDE SEQUENCE [LARGE SCALE GENOMIC DNA]</scope>
    <source>
        <strain evidence="2">DSM 8239</strain>
    </source>
</reference>
<dbReference type="GO" id="GO:0008705">
    <property type="term" value="F:methionine synthase activity"/>
    <property type="evidence" value="ECO:0007669"/>
    <property type="project" value="InterPro"/>
</dbReference>
<protein>
    <recommendedName>
        <fullName evidence="3">Vitamin B12 dependent methionine synthase</fullName>
    </recommendedName>
</protein>
<dbReference type="OrthoDB" id="1779063at2"/>
<dbReference type="Gene3D" id="3.40.109.40">
    <property type="match status" value="1"/>
</dbReference>
<organism evidence="1 2">
    <name type="scientific">Acetobacterium bakii</name>
    <dbReference type="NCBI Taxonomy" id="52689"/>
    <lineage>
        <taxon>Bacteria</taxon>
        <taxon>Bacillati</taxon>
        <taxon>Bacillota</taxon>
        <taxon>Clostridia</taxon>
        <taxon>Eubacteriales</taxon>
        <taxon>Eubacteriaceae</taxon>
        <taxon>Acetobacterium</taxon>
    </lineage>
</organism>
<dbReference type="AlphaFoldDB" id="A0A0L6TZP5"/>
<evidence type="ECO:0000313" key="1">
    <source>
        <dbReference type="EMBL" id="KNZ41736.1"/>
    </source>
</evidence>
<comment type="caution">
    <text evidence="1">The sequence shown here is derived from an EMBL/GenBank/DDBJ whole genome shotgun (WGS) entry which is preliminary data.</text>
</comment>
<evidence type="ECO:0000313" key="2">
    <source>
        <dbReference type="Proteomes" id="UP000036873"/>
    </source>
</evidence>
<gene>
    <name evidence="1" type="ORF">AKG39_10275</name>
</gene>
<sequence length="215" mass="24323">MNSVIIKKIPVEADLEKLMKKKNFQANSPSYLEYLNAVDILNKRFQPMAILKECSVEATSGNTIIIGGYSYKSKILSHLLKDNQRVFLYLLTMGEMPSDITQIEKYFVHSLKLPVMISAMQNLKKMVQIEHHLEKIGMVNPGLIPDWPIQANQTIFETFGNATKGIGVQMTEACTMRPLYSSSGILFDDLKHYCECETCTIDACVGREARFCRTA</sequence>
<dbReference type="Proteomes" id="UP000036873">
    <property type="component" value="Unassembled WGS sequence"/>
</dbReference>
<dbReference type="EMBL" id="LGYO01000023">
    <property type="protein sequence ID" value="KNZ41736.1"/>
    <property type="molecule type" value="Genomic_DNA"/>
</dbReference>
<evidence type="ECO:0008006" key="3">
    <source>
        <dbReference type="Google" id="ProtNLM"/>
    </source>
</evidence>
<proteinExistence type="predicted"/>